<dbReference type="SUPFAM" id="SSF81301">
    <property type="entry name" value="Nucleotidyltransferase"/>
    <property type="match status" value="1"/>
</dbReference>
<feature type="domain" description="RelA/SpoT" evidence="2">
    <location>
        <begin position="50"/>
        <end position="173"/>
    </location>
</feature>
<reference evidence="3" key="1">
    <citation type="submission" date="2020-10" db="EMBL/GenBank/DDBJ databases">
        <authorList>
            <person name="Gilroy R."/>
        </authorList>
    </citation>
    <scope>NUCLEOTIDE SEQUENCE</scope>
    <source>
        <strain evidence="3">CHK181-108</strain>
    </source>
</reference>
<evidence type="ECO:0000313" key="3">
    <source>
        <dbReference type="EMBL" id="HIT84672.1"/>
    </source>
</evidence>
<dbReference type="InterPro" id="IPR043519">
    <property type="entry name" value="NT_sf"/>
</dbReference>
<comment type="caution">
    <text evidence="3">The sequence shown here is derived from an EMBL/GenBank/DDBJ whole genome shotgun (WGS) entry which is preliminary data.</text>
</comment>
<name>A0A9D1H2V6_9FIRM</name>
<proteinExistence type="predicted"/>
<dbReference type="CDD" id="cd05399">
    <property type="entry name" value="NT_Rel-Spo_like"/>
    <property type="match status" value="1"/>
</dbReference>
<dbReference type="Pfam" id="PF04607">
    <property type="entry name" value="RelA_SpoT"/>
    <property type="match status" value="1"/>
</dbReference>
<evidence type="ECO:0000259" key="2">
    <source>
        <dbReference type="SMART" id="SM00954"/>
    </source>
</evidence>
<dbReference type="Gene3D" id="3.30.460.10">
    <property type="entry name" value="Beta Polymerase, domain 2"/>
    <property type="match status" value="1"/>
</dbReference>
<accession>A0A9D1H2V6</accession>
<comment type="pathway">
    <text evidence="1">Purine metabolism; ppGpp biosynthesis; ppGpp from GTP: step 1/2.</text>
</comment>
<dbReference type="Gene3D" id="1.10.287.860">
    <property type="entry name" value="Nucleotidyltransferase"/>
    <property type="match status" value="1"/>
</dbReference>
<dbReference type="SMART" id="SM00954">
    <property type="entry name" value="RelA_SpoT"/>
    <property type="match status" value="1"/>
</dbReference>
<dbReference type="InterPro" id="IPR052366">
    <property type="entry name" value="GTP_Pyrophosphokinase"/>
</dbReference>
<dbReference type="EMBL" id="DVLU01000017">
    <property type="protein sequence ID" value="HIT84672.1"/>
    <property type="molecule type" value="Genomic_DNA"/>
</dbReference>
<organism evidence="3 4">
    <name type="scientific">Candidatus Ornithomonoglobus intestinigallinarum</name>
    <dbReference type="NCBI Taxonomy" id="2840894"/>
    <lineage>
        <taxon>Bacteria</taxon>
        <taxon>Bacillati</taxon>
        <taxon>Bacillota</taxon>
        <taxon>Clostridia</taxon>
        <taxon>Candidatus Ornithomonoglobus</taxon>
    </lineage>
</organism>
<dbReference type="PANTHER" id="PTHR47837:SF2">
    <property type="entry name" value="GTP PYROPHOSPHOKINASE YWAC"/>
    <property type="match status" value="1"/>
</dbReference>
<dbReference type="Proteomes" id="UP000824165">
    <property type="component" value="Unassembled WGS sequence"/>
</dbReference>
<gene>
    <name evidence="3" type="ORF">IAA60_02075</name>
</gene>
<protein>
    <submittedName>
        <fullName evidence="3">GTP pyrophosphokinase family protein</fullName>
    </submittedName>
</protein>
<dbReference type="PANTHER" id="PTHR47837">
    <property type="entry name" value="GTP PYROPHOSPHOKINASE YJBM"/>
    <property type="match status" value="1"/>
</dbReference>
<evidence type="ECO:0000256" key="1">
    <source>
        <dbReference type="ARBA" id="ARBA00004976"/>
    </source>
</evidence>
<sequence length="210" mass="24567">MLIEQMNSREYYRSMLLFTAALRELNTKFEIINEEFAIRLKSNPIEHIKSRLKTSHSIAKKLTKKGYEPTLENALKYIDDIAGIRIICSFTEDIYRIATVVQAQSYINVLKIKDYILTPKENGYRSYHMIVEVPVFLSGKKEMTRVEIQIRTIAMDFWASLEHKIRYKFESDVPQSINDDLLECANIISSLDEKMLSLNNEIEGYKPEKK</sequence>
<reference evidence="3" key="2">
    <citation type="journal article" date="2021" name="PeerJ">
        <title>Extensive microbial diversity within the chicken gut microbiome revealed by metagenomics and culture.</title>
        <authorList>
            <person name="Gilroy R."/>
            <person name="Ravi A."/>
            <person name="Getino M."/>
            <person name="Pursley I."/>
            <person name="Horton D.L."/>
            <person name="Alikhan N.F."/>
            <person name="Baker D."/>
            <person name="Gharbi K."/>
            <person name="Hall N."/>
            <person name="Watson M."/>
            <person name="Adriaenssens E.M."/>
            <person name="Foster-Nyarko E."/>
            <person name="Jarju S."/>
            <person name="Secka A."/>
            <person name="Antonio M."/>
            <person name="Oren A."/>
            <person name="Chaudhuri R.R."/>
            <person name="La Ragione R."/>
            <person name="Hildebrand F."/>
            <person name="Pallen M.J."/>
        </authorList>
    </citation>
    <scope>NUCLEOTIDE SEQUENCE</scope>
    <source>
        <strain evidence="3">CHK181-108</strain>
    </source>
</reference>
<evidence type="ECO:0000313" key="4">
    <source>
        <dbReference type="Proteomes" id="UP000824165"/>
    </source>
</evidence>
<dbReference type="GO" id="GO:0015969">
    <property type="term" value="P:guanosine tetraphosphate metabolic process"/>
    <property type="evidence" value="ECO:0007669"/>
    <property type="project" value="InterPro"/>
</dbReference>
<dbReference type="AlphaFoldDB" id="A0A9D1H2V6"/>
<dbReference type="InterPro" id="IPR007685">
    <property type="entry name" value="RelA_SpoT"/>
</dbReference>